<feature type="coiled-coil region" evidence="3">
    <location>
        <begin position="89"/>
        <end position="116"/>
    </location>
</feature>
<evidence type="ECO:0000256" key="2">
    <source>
        <dbReference type="RuleBase" id="RU362097"/>
    </source>
</evidence>
<sequence>MKNLLALTIKHITPPEKNPLFLAIMAAIMALLLPACSLTPDYQAPTIETPPWRALPQTEGRALDNAALDNTENGIANDIRPEWWTDFGSDELNQLIKRALANNQDLQAALHRIEQARETRTIVNASRLPTAGIGTGLRTGTTQATNITDQRKNGIPDFTVDAGIAYEVDLFGRNRANTESASSALLGSQYAHDALALIVMSDVANTYFEVLNRQSQLRIAKQKQQIATQLLQVIQARFQTGSRTQLDISQQEQNVAESNATVTALEQALETTQNALAVLVGEPAQTFRLQAQDFSELNVPKIAALQPAELLERRPDIKSIEARLQAANADIGAARAAFYPSLNIGANLLLAINPSATALPIAGSLFAPIFQGGRLQANLNRVTAKQKELVANYRQTVLIAFKEAENALTTAQKTTTRQTQLQQASDNAYQTYQIAKKQHDLGVADLQTVLTSQQAWLTASDTLERASLARLAASVALFKAMGGGWQE</sequence>
<keyword evidence="2" id="KW-1134">Transmembrane beta strand</keyword>
<dbReference type="RefSeq" id="WP_152810757.1">
    <property type="nucleotide sequence ID" value="NZ_WHNW01000011.1"/>
</dbReference>
<dbReference type="Gene3D" id="1.20.1600.10">
    <property type="entry name" value="Outer membrane efflux proteins (OEP)"/>
    <property type="match status" value="1"/>
</dbReference>
<evidence type="ECO:0000256" key="1">
    <source>
        <dbReference type="ARBA" id="ARBA00007613"/>
    </source>
</evidence>
<dbReference type="GO" id="GO:0015562">
    <property type="term" value="F:efflux transmembrane transporter activity"/>
    <property type="evidence" value="ECO:0007669"/>
    <property type="project" value="InterPro"/>
</dbReference>
<gene>
    <name evidence="4" type="ORF">GCU85_08500</name>
</gene>
<dbReference type="Proteomes" id="UP000471298">
    <property type="component" value="Unassembled WGS sequence"/>
</dbReference>
<comment type="caution">
    <text evidence="4">The sequence shown here is derived from an EMBL/GenBank/DDBJ whole genome shotgun (WGS) entry which is preliminary data.</text>
</comment>
<dbReference type="PANTHER" id="PTHR30203">
    <property type="entry name" value="OUTER MEMBRANE CATION EFFLUX PROTEIN"/>
    <property type="match status" value="1"/>
</dbReference>
<dbReference type="GO" id="GO:0009279">
    <property type="term" value="C:cell outer membrane"/>
    <property type="evidence" value="ECO:0007669"/>
    <property type="project" value="UniProtKB-SubCell"/>
</dbReference>
<dbReference type="SUPFAM" id="SSF56954">
    <property type="entry name" value="Outer membrane efflux proteins (OEP)"/>
    <property type="match status" value="1"/>
</dbReference>
<comment type="similarity">
    <text evidence="1 2">Belongs to the outer membrane factor (OMF) (TC 1.B.17) family.</text>
</comment>
<keyword evidence="5" id="KW-1185">Reference proteome</keyword>
<evidence type="ECO:0000313" key="4">
    <source>
        <dbReference type="EMBL" id="MPV86763.1"/>
    </source>
</evidence>
<feature type="coiled-coil region" evidence="3">
    <location>
        <begin position="248"/>
        <end position="275"/>
    </location>
</feature>
<evidence type="ECO:0000313" key="5">
    <source>
        <dbReference type="Proteomes" id="UP000471298"/>
    </source>
</evidence>
<keyword evidence="2" id="KW-0472">Membrane</keyword>
<comment type="subcellular location">
    <subcellularLocation>
        <location evidence="2">Cell outer membrane</location>
        <topology evidence="2">Lipid-anchor</topology>
    </subcellularLocation>
</comment>
<dbReference type="PANTHER" id="PTHR30203:SF33">
    <property type="entry name" value="BLR4455 PROTEIN"/>
    <property type="match status" value="1"/>
</dbReference>
<dbReference type="EMBL" id="WHNW01000011">
    <property type="protein sequence ID" value="MPV86763.1"/>
    <property type="molecule type" value="Genomic_DNA"/>
</dbReference>
<dbReference type="InterPro" id="IPR003423">
    <property type="entry name" value="OMP_efflux"/>
</dbReference>
<dbReference type="AlphaFoldDB" id="A0A6N7EXT7"/>
<evidence type="ECO:0000256" key="3">
    <source>
        <dbReference type="SAM" id="Coils"/>
    </source>
</evidence>
<keyword evidence="2" id="KW-0564">Palmitate</keyword>
<dbReference type="InParanoid" id="A0A6N7EXT7"/>
<keyword evidence="3" id="KW-0175">Coiled coil</keyword>
<keyword evidence="2" id="KW-0449">Lipoprotein</keyword>
<dbReference type="NCBIfam" id="TIGR01845">
    <property type="entry name" value="outer_NodT"/>
    <property type="match status" value="1"/>
</dbReference>
<organism evidence="4 5">
    <name type="scientific">Ostreibacterium oceani</name>
    <dbReference type="NCBI Taxonomy" id="2654998"/>
    <lineage>
        <taxon>Bacteria</taxon>
        <taxon>Pseudomonadati</taxon>
        <taxon>Pseudomonadota</taxon>
        <taxon>Gammaproteobacteria</taxon>
        <taxon>Cardiobacteriales</taxon>
        <taxon>Ostreibacteriaceae</taxon>
        <taxon>Ostreibacterium</taxon>
    </lineage>
</organism>
<accession>A0A6N7EXT7</accession>
<dbReference type="Gene3D" id="2.20.200.10">
    <property type="entry name" value="Outer membrane efflux proteins (OEP)"/>
    <property type="match status" value="1"/>
</dbReference>
<reference evidence="4 5" key="1">
    <citation type="submission" date="2019-10" db="EMBL/GenBank/DDBJ databases">
        <title>Cardiobacteriales fam. a chemoheterotrophic member of the order Cardiobacteriales, and proposal of Cardiobacteriales fam. nov.</title>
        <authorList>
            <person name="Wang C."/>
        </authorList>
    </citation>
    <scope>NUCLEOTIDE SEQUENCE [LARGE SCALE GENOMIC DNA]</scope>
    <source>
        <strain evidence="4 5">ML27</strain>
    </source>
</reference>
<protein>
    <submittedName>
        <fullName evidence="4">Efflux transporter outer membrane subunit</fullName>
    </submittedName>
</protein>
<proteinExistence type="inferred from homology"/>
<name>A0A6N7EXT7_9GAMM</name>
<keyword evidence="2" id="KW-0812">Transmembrane</keyword>
<dbReference type="Pfam" id="PF02321">
    <property type="entry name" value="OEP"/>
    <property type="match status" value="2"/>
</dbReference>
<dbReference type="InterPro" id="IPR010131">
    <property type="entry name" value="MdtP/NodT-like"/>
</dbReference>